<dbReference type="PANTHER" id="PTHR23061">
    <property type="entry name" value="DNA POLYMERASE 2 ALPHA 70 KDA SUBUNIT"/>
    <property type="match status" value="1"/>
</dbReference>
<dbReference type="InterPro" id="IPR054300">
    <property type="entry name" value="OB_DPOA2"/>
</dbReference>
<keyword evidence="4" id="KW-0235">DNA replication</keyword>
<evidence type="ECO:0000256" key="2">
    <source>
        <dbReference type="ARBA" id="ARBA00007299"/>
    </source>
</evidence>
<accession>A0ABD3NYC2</accession>
<comment type="subcellular location">
    <subcellularLocation>
        <location evidence="1">Nucleus</location>
    </subcellularLocation>
</comment>
<dbReference type="Proteomes" id="UP001530315">
    <property type="component" value="Unassembled WGS sequence"/>
</dbReference>
<dbReference type="PANTHER" id="PTHR23061:SF12">
    <property type="entry name" value="DNA POLYMERASE ALPHA SUBUNIT B"/>
    <property type="match status" value="1"/>
</dbReference>
<evidence type="ECO:0000256" key="4">
    <source>
        <dbReference type="ARBA" id="ARBA00022705"/>
    </source>
</evidence>
<comment type="caution">
    <text evidence="8">The sequence shown here is derived from an EMBL/GenBank/DDBJ whole genome shotgun (WGS) entry which is preliminary data.</text>
</comment>
<organism evidence="8 9">
    <name type="scientific">Stephanodiscus triporus</name>
    <dbReference type="NCBI Taxonomy" id="2934178"/>
    <lineage>
        <taxon>Eukaryota</taxon>
        <taxon>Sar</taxon>
        <taxon>Stramenopiles</taxon>
        <taxon>Ochrophyta</taxon>
        <taxon>Bacillariophyta</taxon>
        <taxon>Coscinodiscophyceae</taxon>
        <taxon>Thalassiosirophycidae</taxon>
        <taxon>Stephanodiscales</taxon>
        <taxon>Stephanodiscaceae</taxon>
        <taxon>Stephanodiscus</taxon>
    </lineage>
</organism>
<name>A0ABD3NYC2_9STRA</name>
<reference evidence="8 9" key="1">
    <citation type="submission" date="2024-10" db="EMBL/GenBank/DDBJ databases">
        <title>Updated reference genomes for cyclostephanoid diatoms.</title>
        <authorList>
            <person name="Roberts W.R."/>
            <person name="Alverson A.J."/>
        </authorList>
    </citation>
    <scope>NUCLEOTIDE SEQUENCE [LARGE SCALE GENOMIC DNA]</scope>
    <source>
        <strain evidence="8 9">AJA276-08</strain>
    </source>
</reference>
<dbReference type="InterPro" id="IPR016722">
    <property type="entry name" value="DNA_pol_alpha_bsu"/>
</dbReference>
<proteinExistence type="inferred from homology"/>
<evidence type="ECO:0000256" key="1">
    <source>
        <dbReference type="ARBA" id="ARBA00004123"/>
    </source>
</evidence>
<keyword evidence="9" id="KW-1185">Reference proteome</keyword>
<evidence type="ECO:0000259" key="7">
    <source>
        <dbReference type="Pfam" id="PF22062"/>
    </source>
</evidence>
<evidence type="ECO:0000313" key="9">
    <source>
        <dbReference type="Proteomes" id="UP001530315"/>
    </source>
</evidence>
<evidence type="ECO:0000256" key="5">
    <source>
        <dbReference type="ARBA" id="ARBA00023242"/>
    </source>
</evidence>
<feature type="domain" description="DNA polymerase alpha subunit B OB" evidence="7">
    <location>
        <begin position="96"/>
        <end position="191"/>
    </location>
</feature>
<dbReference type="InterPro" id="IPR007185">
    <property type="entry name" value="DNA_pol_a/d/e_bsu"/>
</dbReference>
<evidence type="ECO:0000313" key="8">
    <source>
        <dbReference type="EMBL" id="KAL3780397.1"/>
    </source>
</evidence>
<feature type="domain" description="DNA polymerase alpha/delta/epsilon subunit B" evidence="6">
    <location>
        <begin position="214"/>
        <end position="465"/>
    </location>
</feature>
<evidence type="ECO:0000259" key="6">
    <source>
        <dbReference type="Pfam" id="PF04042"/>
    </source>
</evidence>
<evidence type="ECO:0000256" key="3">
    <source>
        <dbReference type="ARBA" id="ARBA00018596"/>
    </source>
</evidence>
<dbReference type="GO" id="GO:0005634">
    <property type="term" value="C:nucleus"/>
    <property type="evidence" value="ECO:0007669"/>
    <property type="project" value="UniProtKB-SubCell"/>
</dbReference>
<dbReference type="AlphaFoldDB" id="A0ABD3NYC2"/>
<comment type="similarity">
    <text evidence="2">Belongs to the DNA polymerase alpha subunit B family.</text>
</comment>
<dbReference type="EMBL" id="JALLAZ020001114">
    <property type="protein sequence ID" value="KAL3780397.1"/>
    <property type="molecule type" value="Genomic_DNA"/>
</dbReference>
<gene>
    <name evidence="8" type="ORF">ACHAW5_002685</name>
</gene>
<dbReference type="Pfam" id="PF04042">
    <property type="entry name" value="DNA_pol_E_B"/>
    <property type="match status" value="1"/>
</dbReference>
<dbReference type="Gene3D" id="3.60.21.60">
    <property type="match status" value="2"/>
</dbReference>
<sequence>MQPPAATGNSSSVGSLDGGLRRHMFAPLEARTLELERLLLDIDASIRCTYDVGLEYEDNMLDTSDGIARKGDEAFDTDQIDGGSRASASGRYAAWTPVGLPRQNLVLCVGRICNEAHSGRLNSCSILLEGSFKHSFGSRIKLDLGGILDDHCNHHDGTFGSGYSLFPGQIVAVEGNNPLGSAMRDSRIIEGIHLQCKSSHECNISTADDRSFSVWAACGPYTTSTDLEYDPLLDLIERVVSDKPQVVILCGPFVDARQSLVIGENGVGPSIEDNEGDVGRCGGKRVITAENVFRLKVSSLLAEMYELNPDSGTQFVLVPSLDDAFIDAVYPQAPFVCSGDGRNGKFCDLGLQEVETSGLVDIRTKKSQTRVHLPSNPCTLRIKDVMVGVTSTDILFHLASEGCNGGIPLGSRLARLAGHLVGQGSYYPLFPAPTGMPLDMTKSKEWEIPCMLDVLIVPSRLEPFARVAAYGNGSAGTTLVVNPGVLTKFSTGGTYSRINIQGAKKEIHGVKGNNILDRISAVIMHI</sequence>
<dbReference type="Pfam" id="PF22062">
    <property type="entry name" value="OB_DPOA2"/>
    <property type="match status" value="1"/>
</dbReference>
<dbReference type="GO" id="GO:0006260">
    <property type="term" value="P:DNA replication"/>
    <property type="evidence" value="ECO:0007669"/>
    <property type="project" value="UniProtKB-KW"/>
</dbReference>
<keyword evidence="5" id="KW-0539">Nucleus</keyword>
<protein>
    <recommendedName>
        <fullName evidence="3">DNA polymerase alpha subunit B</fullName>
    </recommendedName>
</protein>